<gene>
    <name evidence="1" type="ORF">LTRI10_LOCUS11657</name>
</gene>
<evidence type="ECO:0000313" key="1">
    <source>
        <dbReference type="EMBL" id="CAL1368613.1"/>
    </source>
</evidence>
<name>A0AAV2D768_9ROSI</name>
<dbReference type="Proteomes" id="UP001497516">
    <property type="component" value="Chromosome 2"/>
</dbReference>
<accession>A0AAV2D768</accession>
<keyword evidence="2" id="KW-1185">Reference proteome</keyword>
<evidence type="ECO:0000313" key="2">
    <source>
        <dbReference type="Proteomes" id="UP001497516"/>
    </source>
</evidence>
<reference evidence="1 2" key="1">
    <citation type="submission" date="2024-04" db="EMBL/GenBank/DDBJ databases">
        <authorList>
            <person name="Fracassetti M."/>
        </authorList>
    </citation>
    <scope>NUCLEOTIDE SEQUENCE [LARGE SCALE GENOMIC DNA]</scope>
</reference>
<organism evidence="1 2">
    <name type="scientific">Linum trigynum</name>
    <dbReference type="NCBI Taxonomy" id="586398"/>
    <lineage>
        <taxon>Eukaryota</taxon>
        <taxon>Viridiplantae</taxon>
        <taxon>Streptophyta</taxon>
        <taxon>Embryophyta</taxon>
        <taxon>Tracheophyta</taxon>
        <taxon>Spermatophyta</taxon>
        <taxon>Magnoliopsida</taxon>
        <taxon>eudicotyledons</taxon>
        <taxon>Gunneridae</taxon>
        <taxon>Pentapetalae</taxon>
        <taxon>rosids</taxon>
        <taxon>fabids</taxon>
        <taxon>Malpighiales</taxon>
        <taxon>Linaceae</taxon>
        <taxon>Linum</taxon>
    </lineage>
</organism>
<protein>
    <submittedName>
        <fullName evidence="1">Uncharacterized protein</fullName>
    </submittedName>
</protein>
<proteinExistence type="predicted"/>
<dbReference type="EMBL" id="OZ034815">
    <property type="protein sequence ID" value="CAL1368613.1"/>
    <property type="molecule type" value="Genomic_DNA"/>
</dbReference>
<sequence length="70" mass="7430">MARNPRSQTAEAMALRCGSGGVGSEELPPGEEDGCEVRGEVYVMPMTAATEVVGAESIVRSPAWLFFLNN</sequence>
<dbReference type="AlphaFoldDB" id="A0AAV2D768"/>